<dbReference type="OrthoDB" id="1877784at2759"/>
<feature type="domain" description="Terpene synthase N-terminal" evidence="2">
    <location>
        <begin position="27"/>
        <end position="200"/>
    </location>
</feature>
<dbReference type="InterPro" id="IPR005630">
    <property type="entry name" value="Terpene_synthase_metal-bd"/>
</dbReference>
<reference evidence="4" key="1">
    <citation type="submission" date="2018-08" db="EMBL/GenBank/DDBJ databases">
        <authorList>
            <person name="Rossello M."/>
        </authorList>
    </citation>
    <scope>NUCLEOTIDE SEQUENCE [LARGE SCALE GENOMIC DNA]</scope>
    <source>
        <strain evidence="4">cv. Chinese Spring</strain>
    </source>
</reference>
<dbReference type="InterPro" id="IPR008949">
    <property type="entry name" value="Isoprenoid_synthase_dom_sf"/>
</dbReference>
<evidence type="ECO:0000259" key="3">
    <source>
        <dbReference type="Pfam" id="PF03936"/>
    </source>
</evidence>
<accession>A0A3B6RRK4</accession>
<feature type="domain" description="Terpene synthase metal-binding" evidence="3">
    <location>
        <begin position="277"/>
        <end position="443"/>
    </location>
</feature>
<dbReference type="EnsemblPlants" id="TraesCS7A02G499300.1">
    <property type="protein sequence ID" value="TraesCS7A02G499300.1"/>
    <property type="gene ID" value="TraesCS7A02G499300"/>
</dbReference>
<evidence type="ECO:0000313" key="4">
    <source>
        <dbReference type="EnsemblPlants" id="TraesCS7A02G499300.1"/>
    </source>
</evidence>
<evidence type="ECO:0000259" key="2">
    <source>
        <dbReference type="Pfam" id="PF01397"/>
    </source>
</evidence>
<dbReference type="Gramene" id="TraesCS7A02G499300.1">
    <property type="protein sequence ID" value="TraesCS7A02G499300.1"/>
    <property type="gene ID" value="TraesCS7A02G499300"/>
</dbReference>
<dbReference type="SUPFAM" id="SSF48576">
    <property type="entry name" value="Terpenoid synthases"/>
    <property type="match status" value="1"/>
</dbReference>
<proteinExistence type="predicted"/>
<dbReference type="PANTHER" id="PTHR31225">
    <property type="entry name" value="OS04G0344100 PROTEIN-RELATED"/>
    <property type="match status" value="1"/>
</dbReference>
<dbReference type="GO" id="GO:0010333">
    <property type="term" value="F:terpene synthase activity"/>
    <property type="evidence" value="ECO:0007669"/>
    <property type="project" value="InterPro"/>
</dbReference>
<dbReference type="InterPro" id="IPR050148">
    <property type="entry name" value="Terpene_synthase-like"/>
</dbReference>
<dbReference type="SUPFAM" id="SSF48239">
    <property type="entry name" value="Terpenoid cyclases/Protein prenyltransferases"/>
    <property type="match status" value="1"/>
</dbReference>
<dbReference type="Gene3D" id="1.10.600.10">
    <property type="entry name" value="Farnesyl Diphosphate Synthase"/>
    <property type="match status" value="2"/>
</dbReference>
<evidence type="ECO:0000256" key="1">
    <source>
        <dbReference type="ARBA" id="ARBA00022723"/>
    </source>
</evidence>
<dbReference type="Pfam" id="PF01397">
    <property type="entry name" value="Terpene_synth"/>
    <property type="match status" value="1"/>
</dbReference>
<keyword evidence="1" id="KW-0479">Metal-binding</keyword>
<protein>
    <recommendedName>
        <fullName evidence="6">Terpene synthase</fullName>
    </recommendedName>
</protein>
<dbReference type="GO" id="GO:0016114">
    <property type="term" value="P:terpenoid biosynthetic process"/>
    <property type="evidence" value="ECO:0007669"/>
    <property type="project" value="InterPro"/>
</dbReference>
<dbReference type="PANTHER" id="PTHR31225:SF217">
    <property type="entry name" value="TERPENE SYNTHASE METAL-BINDING DOMAIN-CONTAINING PROTEIN"/>
    <property type="match status" value="1"/>
</dbReference>
<sequence length="501" mass="58372">MSATKGDVRTSSREVGKGYAVDYPPSVWGDYFIKNPTLPHTHEMSVEWMIERRDKLVIEAREMLLATCSPFAEMKMIDALQRLGVSYHLEEEINMKLQKLLFREFDTDCFHEISLQFRLLRQGRCYMSCDVFKSFVNSQGCLKASIQSDPQALLAPYEATFLRTPNESFLHEAQEQTTSLLRSIVDHLEKPLGDEVRHVLKTPSFRRMKRLEARLYIPLYQENKECSGMLLELAKLDFYLLQRIHRQEVKEICEWYYGLDSPKKLFYARHRQVETYMWNMEDLGQLKECYQDFARFIFGTMIEIENALPIETASRDIKLLRDLTNEACKSYLTEAAWKDSQYIPTLEEHLKVTGVSTCYKAMIGLAFVTIEENLPEEILLWMSKYPQIIKDTCCICRLMDDIVCPSEVEEHNVATTVACYMKEYGATKEVATEALCKIVDDAWIDMNKEYLTLTLIPSSLLMIVINHARVMETMYKKEDGYKNTSILKEEISMLLEKPIPF</sequence>
<dbReference type="Proteomes" id="UP000019116">
    <property type="component" value="Chromosome 7A"/>
</dbReference>
<keyword evidence="5" id="KW-1185">Reference proteome</keyword>
<name>A0A3B6RRK4_WHEAT</name>
<dbReference type="Pfam" id="PF03936">
    <property type="entry name" value="Terpene_synth_C"/>
    <property type="match status" value="1"/>
</dbReference>
<evidence type="ECO:0008006" key="6">
    <source>
        <dbReference type="Google" id="ProtNLM"/>
    </source>
</evidence>
<dbReference type="InterPro" id="IPR008930">
    <property type="entry name" value="Terpenoid_cyclase/PrenylTrfase"/>
</dbReference>
<dbReference type="InterPro" id="IPR036965">
    <property type="entry name" value="Terpene_synth_N_sf"/>
</dbReference>
<dbReference type="AlphaFoldDB" id="A0A3B6RRK4"/>
<dbReference type="InterPro" id="IPR001906">
    <property type="entry name" value="Terpene_synth_N"/>
</dbReference>
<dbReference type="Gramene" id="TraesWEE_scaffold_017100_01G000200.1">
    <property type="protein sequence ID" value="TraesWEE_scaffold_017100_01G000200.1"/>
    <property type="gene ID" value="TraesWEE_scaffold_017100_01G000200"/>
</dbReference>
<dbReference type="Gramene" id="TraesROB_scaffold_047995_01G000600.1">
    <property type="protein sequence ID" value="TraesROB_scaffold_047995_01G000600.1"/>
    <property type="gene ID" value="TraesROB_scaffold_047995_01G000600"/>
</dbReference>
<dbReference type="SMR" id="A0A3B6RRK4"/>
<dbReference type="Gene3D" id="1.50.10.130">
    <property type="entry name" value="Terpene synthase, N-terminal domain"/>
    <property type="match status" value="1"/>
</dbReference>
<organism evidence="4">
    <name type="scientific">Triticum aestivum</name>
    <name type="common">Wheat</name>
    <dbReference type="NCBI Taxonomy" id="4565"/>
    <lineage>
        <taxon>Eukaryota</taxon>
        <taxon>Viridiplantae</taxon>
        <taxon>Streptophyta</taxon>
        <taxon>Embryophyta</taxon>
        <taxon>Tracheophyta</taxon>
        <taxon>Spermatophyta</taxon>
        <taxon>Magnoliopsida</taxon>
        <taxon>Liliopsida</taxon>
        <taxon>Poales</taxon>
        <taxon>Poaceae</taxon>
        <taxon>BOP clade</taxon>
        <taxon>Pooideae</taxon>
        <taxon>Triticodae</taxon>
        <taxon>Triticeae</taxon>
        <taxon>Triticinae</taxon>
        <taxon>Triticum</taxon>
    </lineage>
</organism>
<reference evidence="4" key="2">
    <citation type="submission" date="2018-10" db="UniProtKB">
        <authorList>
            <consortium name="EnsemblPlants"/>
        </authorList>
    </citation>
    <scope>IDENTIFICATION</scope>
</reference>
<dbReference type="GO" id="GO:0000287">
    <property type="term" value="F:magnesium ion binding"/>
    <property type="evidence" value="ECO:0007669"/>
    <property type="project" value="InterPro"/>
</dbReference>
<dbReference type="Gramene" id="TraesCS7A03G1212000.1">
    <property type="protein sequence ID" value="TraesCS7A03G1212000.1.CDS"/>
    <property type="gene ID" value="TraesCS7A03G1212000"/>
</dbReference>
<evidence type="ECO:0000313" key="5">
    <source>
        <dbReference type="Proteomes" id="UP000019116"/>
    </source>
</evidence>